<feature type="compositionally biased region" description="Polar residues" evidence="2">
    <location>
        <begin position="53"/>
        <end position="73"/>
    </location>
</feature>
<dbReference type="GO" id="GO:0005783">
    <property type="term" value="C:endoplasmic reticulum"/>
    <property type="evidence" value="ECO:0007669"/>
    <property type="project" value="TreeGrafter"/>
</dbReference>
<reference evidence="5 6" key="1">
    <citation type="submission" date="2023-03" db="EMBL/GenBank/DDBJ databases">
        <title>High-quality genome of Scylla paramamosain provides insights in environmental adaptation.</title>
        <authorList>
            <person name="Zhang L."/>
        </authorList>
    </citation>
    <scope>NUCLEOTIDE SEQUENCE [LARGE SCALE GENOMIC DNA]</scope>
    <source>
        <strain evidence="5">LZ_2023a</strain>
        <tissue evidence="5">Muscle</tissue>
    </source>
</reference>
<dbReference type="PANTHER" id="PTHR23322">
    <property type="entry name" value="FAS-ASSOCIATED PROTEIN"/>
    <property type="match status" value="1"/>
</dbReference>
<proteinExistence type="predicted"/>
<evidence type="ECO:0000256" key="1">
    <source>
        <dbReference type="ARBA" id="ARBA00023054"/>
    </source>
</evidence>
<dbReference type="CDD" id="cd16120">
    <property type="entry name" value="UBX_UBXN3B"/>
    <property type="match status" value="1"/>
</dbReference>
<keyword evidence="3" id="KW-0812">Transmembrane</keyword>
<dbReference type="Pfam" id="PF00789">
    <property type="entry name" value="UBX"/>
    <property type="match status" value="1"/>
</dbReference>
<dbReference type="SUPFAM" id="SSF54236">
    <property type="entry name" value="Ubiquitin-like"/>
    <property type="match status" value="1"/>
</dbReference>
<dbReference type="Pfam" id="PF14555">
    <property type="entry name" value="UBA_4"/>
    <property type="match status" value="1"/>
</dbReference>
<dbReference type="GO" id="GO:0036503">
    <property type="term" value="P:ERAD pathway"/>
    <property type="evidence" value="ECO:0007669"/>
    <property type="project" value="TreeGrafter"/>
</dbReference>
<dbReference type="Gene3D" id="3.40.30.10">
    <property type="entry name" value="Glutaredoxin"/>
    <property type="match status" value="1"/>
</dbReference>
<dbReference type="AlphaFoldDB" id="A0AAW0TQE5"/>
<dbReference type="EMBL" id="JARAKH010000026">
    <property type="protein sequence ID" value="KAK8389935.1"/>
    <property type="molecule type" value="Genomic_DNA"/>
</dbReference>
<feature type="region of interest" description="Disordered" evidence="2">
    <location>
        <begin position="353"/>
        <end position="389"/>
    </location>
</feature>
<dbReference type="InterPro" id="IPR029071">
    <property type="entry name" value="Ubiquitin-like_domsf"/>
</dbReference>
<gene>
    <name evidence="5" type="ORF">O3P69_012860</name>
</gene>
<protein>
    <recommendedName>
        <fullName evidence="4">UBX domain-containing protein</fullName>
    </recommendedName>
</protein>
<evidence type="ECO:0000259" key="4">
    <source>
        <dbReference type="PROSITE" id="PS50033"/>
    </source>
</evidence>
<dbReference type="GO" id="GO:0043130">
    <property type="term" value="F:ubiquitin binding"/>
    <property type="evidence" value="ECO:0007669"/>
    <property type="project" value="TreeGrafter"/>
</dbReference>
<feature type="region of interest" description="Disordered" evidence="2">
    <location>
        <begin position="53"/>
        <end position="131"/>
    </location>
</feature>
<dbReference type="InterPro" id="IPR006577">
    <property type="entry name" value="UAS"/>
</dbReference>
<dbReference type="InterPro" id="IPR036249">
    <property type="entry name" value="Thioredoxin-like_sf"/>
</dbReference>
<dbReference type="PROSITE" id="PS50033">
    <property type="entry name" value="UBX"/>
    <property type="match status" value="1"/>
</dbReference>
<dbReference type="SMART" id="SM00594">
    <property type="entry name" value="UAS"/>
    <property type="match status" value="1"/>
</dbReference>
<dbReference type="PANTHER" id="PTHR23322:SF1">
    <property type="entry name" value="FAS-ASSOCIATED FACTOR 2"/>
    <property type="match status" value="1"/>
</dbReference>
<feature type="domain" description="UBX" evidence="4">
    <location>
        <begin position="407"/>
        <end position="489"/>
    </location>
</feature>
<keyword evidence="1" id="KW-0175">Coiled coil</keyword>
<keyword evidence="6" id="KW-1185">Reference proteome</keyword>
<evidence type="ECO:0000313" key="6">
    <source>
        <dbReference type="Proteomes" id="UP001487740"/>
    </source>
</evidence>
<keyword evidence="3" id="KW-0472">Membrane</keyword>
<organism evidence="5 6">
    <name type="scientific">Scylla paramamosain</name>
    <name type="common">Mud crab</name>
    <dbReference type="NCBI Taxonomy" id="85552"/>
    <lineage>
        <taxon>Eukaryota</taxon>
        <taxon>Metazoa</taxon>
        <taxon>Ecdysozoa</taxon>
        <taxon>Arthropoda</taxon>
        <taxon>Crustacea</taxon>
        <taxon>Multicrustacea</taxon>
        <taxon>Malacostraca</taxon>
        <taxon>Eumalacostraca</taxon>
        <taxon>Eucarida</taxon>
        <taxon>Decapoda</taxon>
        <taxon>Pleocyemata</taxon>
        <taxon>Brachyura</taxon>
        <taxon>Eubrachyura</taxon>
        <taxon>Portunoidea</taxon>
        <taxon>Portunidae</taxon>
        <taxon>Portuninae</taxon>
        <taxon>Scylla</taxon>
    </lineage>
</organism>
<dbReference type="InterPro" id="IPR049483">
    <property type="entry name" value="FAF1_2-like_UAS"/>
</dbReference>
<evidence type="ECO:0000313" key="5">
    <source>
        <dbReference type="EMBL" id="KAK8389935.1"/>
    </source>
</evidence>
<dbReference type="Gene3D" id="1.10.8.10">
    <property type="entry name" value="DNA helicase RuvA subunit, C-terminal domain"/>
    <property type="match status" value="1"/>
</dbReference>
<comment type="caution">
    <text evidence="5">The sequence shown here is derived from an EMBL/GenBank/DDBJ whole genome shotgun (WGS) entry which is preliminary data.</text>
</comment>
<accession>A0AAW0TQE5</accession>
<feature type="transmembrane region" description="Helical" evidence="3">
    <location>
        <begin position="132"/>
        <end position="150"/>
    </location>
</feature>
<keyword evidence="3" id="KW-1133">Transmembrane helix</keyword>
<dbReference type="Proteomes" id="UP001487740">
    <property type="component" value="Unassembled WGS sequence"/>
</dbReference>
<evidence type="ECO:0000256" key="2">
    <source>
        <dbReference type="SAM" id="MobiDB-lite"/>
    </source>
</evidence>
<dbReference type="InterPro" id="IPR050730">
    <property type="entry name" value="UBX_domain-protein"/>
</dbReference>
<feature type="compositionally biased region" description="Pro residues" evidence="2">
    <location>
        <begin position="101"/>
        <end position="111"/>
    </location>
</feature>
<dbReference type="SUPFAM" id="SSF52833">
    <property type="entry name" value="Thioredoxin-like"/>
    <property type="match status" value="1"/>
</dbReference>
<dbReference type="Gene3D" id="3.10.20.90">
    <property type="entry name" value="Phosphatidylinositol 3-kinase Catalytic Subunit, Chain A, domain 1"/>
    <property type="match status" value="1"/>
</dbReference>
<dbReference type="InterPro" id="IPR001012">
    <property type="entry name" value="UBX_dom"/>
</dbReference>
<sequence>MADRVVSQEFTEKIVQFQEVTGTEDMEEAWSQLEKHSWDLVAAVQDHLAIKDSTSINARTTSAPPQNGSSSGSSREDADTGGGDTPPPPPPPAAAEGVPGPSSPPPPPSQTPRPNRASTIATRGPGRRGGGGLLPAVSGWGLLGWGYYIMTLPLRFTLASLSSLVLFLYRIVYPYPRRLTDPLEDVLRFIREYEAEHGSQHPAFFQGSYSQALSHAKTELKFLLVYLHCADHQDTPFFCRSILSDPALVEYINTSMVFWGCSVTSPEGYRVSQAMRENSYPFLALVVLRDGRMTVVGRLEELLPAPQLTTRLQDLVRENEAHLVVARAERQERELTAALRLQQDEDYQMSLRADQEKERRKQAEREEAQRREQEEREKQEDQQRERDNIRRQKMEWVDRVPQEPEEGVEGVVHIVVKLPQGTRLERRFLKTDSLAGLYYYIFCHPDSPDRFQVTTNFPRQVVPCEPSSATPNPPTFEEFHLPPRSMLFVSDLDA</sequence>
<name>A0AAW0TQE5_SCYPA</name>
<dbReference type="Pfam" id="PF21021">
    <property type="entry name" value="FAF1"/>
    <property type="match status" value="1"/>
</dbReference>
<evidence type="ECO:0000256" key="3">
    <source>
        <dbReference type="SAM" id="Phobius"/>
    </source>
</evidence>